<evidence type="ECO:0000256" key="2">
    <source>
        <dbReference type="ARBA" id="ARBA00001968"/>
    </source>
</evidence>
<evidence type="ECO:0000256" key="1">
    <source>
        <dbReference type="ARBA" id="ARBA00000500"/>
    </source>
</evidence>
<dbReference type="FunFam" id="3.40.50.1000:FF:000175">
    <property type="entry name" value="Trehalose 6-phosphate phosphatase"/>
    <property type="match status" value="1"/>
</dbReference>
<dbReference type="EMBL" id="QPKB01000012">
    <property type="protein sequence ID" value="RWR96485.1"/>
    <property type="molecule type" value="Genomic_DNA"/>
</dbReference>
<dbReference type="Gene3D" id="3.40.50.1000">
    <property type="entry name" value="HAD superfamily/HAD-like"/>
    <property type="match status" value="2"/>
</dbReference>
<evidence type="ECO:0000256" key="3">
    <source>
        <dbReference type="ARBA" id="ARBA00005199"/>
    </source>
</evidence>
<comment type="similarity">
    <text evidence="4 8">Belongs to the trehalose phosphatase family.</text>
</comment>
<dbReference type="InterPro" id="IPR006379">
    <property type="entry name" value="HAD-SF_hydro_IIB"/>
</dbReference>
<keyword evidence="5 8" id="KW-0378">Hydrolase</keyword>
<sequence length="357" mass="40477">MGFQWLRLGQQKMESISKARCDENGDWLTVEKSPATTNLQQTKGSDPTNTKDGTLDINYIAWTIKYPSALRAFDQMMNVAKGKRIVVFLDYDGTLSPIVADPDQAFMTDAMRSAVGEVARHFPTAIISGRCRDKVHKFVQLANVYYAGSHGMDIMAPVQPIIRNGGINKFQTRSVDENGREAVLFQPAKEFLPTIQEIFRVLQERTKVIHGAMIENNRFCLSVHFRRVSHEDWSKLEELVKSVAMQYPQFCLTRGRKVMEIRPSIKWDKGHALEYLLDTLGFGNSTDVLPLYIGDDLTDEDAFQVLQRRGQGYPIIVSSIPKDTKASYSLRDPSEVMAFLLCLARWKRNSSSNSLQL</sequence>
<organism evidence="9 10">
    <name type="scientific">Cinnamomum micranthum f. kanehirae</name>
    <dbReference type="NCBI Taxonomy" id="337451"/>
    <lineage>
        <taxon>Eukaryota</taxon>
        <taxon>Viridiplantae</taxon>
        <taxon>Streptophyta</taxon>
        <taxon>Embryophyta</taxon>
        <taxon>Tracheophyta</taxon>
        <taxon>Spermatophyta</taxon>
        <taxon>Magnoliopsida</taxon>
        <taxon>Magnoliidae</taxon>
        <taxon>Laurales</taxon>
        <taxon>Lauraceae</taxon>
        <taxon>Cinnamomum</taxon>
    </lineage>
</organism>
<reference evidence="9 10" key="1">
    <citation type="journal article" date="2019" name="Nat. Plants">
        <title>Stout camphor tree genome fills gaps in understanding of flowering plant genome evolution.</title>
        <authorList>
            <person name="Chaw S.M."/>
            <person name="Liu Y.C."/>
            <person name="Wu Y.W."/>
            <person name="Wang H.Y."/>
            <person name="Lin C.I."/>
            <person name="Wu C.S."/>
            <person name="Ke H.M."/>
            <person name="Chang L.Y."/>
            <person name="Hsu C.Y."/>
            <person name="Yang H.T."/>
            <person name="Sudianto E."/>
            <person name="Hsu M.H."/>
            <person name="Wu K.P."/>
            <person name="Wang L.N."/>
            <person name="Leebens-Mack J.H."/>
            <person name="Tsai I.J."/>
        </authorList>
    </citation>
    <scope>NUCLEOTIDE SEQUENCE [LARGE SCALE GENOMIC DNA]</scope>
    <source>
        <strain evidence="10">cv. Chaw 1501</strain>
        <tissue evidence="9">Young leaves</tissue>
    </source>
</reference>
<dbReference type="PANTHER" id="PTHR43768">
    <property type="entry name" value="TREHALOSE 6-PHOSPHATE PHOSPHATASE"/>
    <property type="match status" value="1"/>
</dbReference>
<evidence type="ECO:0000256" key="7">
    <source>
        <dbReference type="ARBA" id="ARBA00025274"/>
    </source>
</evidence>
<dbReference type="EC" id="3.1.3.12" evidence="8"/>
<dbReference type="Pfam" id="PF02358">
    <property type="entry name" value="Trehalose_PPase"/>
    <property type="match status" value="1"/>
</dbReference>
<evidence type="ECO:0000256" key="8">
    <source>
        <dbReference type="RuleBase" id="RU361117"/>
    </source>
</evidence>
<dbReference type="PANTHER" id="PTHR43768:SF24">
    <property type="entry name" value="TREHALOSE 6-PHOSPHATE PHOSPHATASE"/>
    <property type="match status" value="1"/>
</dbReference>
<protein>
    <recommendedName>
        <fullName evidence="8">Trehalose 6-phosphate phosphatase</fullName>
        <ecNumber evidence="8">3.1.3.12</ecNumber>
    </recommendedName>
</protein>
<evidence type="ECO:0000313" key="10">
    <source>
        <dbReference type="Proteomes" id="UP000283530"/>
    </source>
</evidence>
<comment type="pathway">
    <text evidence="3 8">Glycan biosynthesis; trehalose biosynthesis.</text>
</comment>
<proteinExistence type="inferred from homology"/>
<dbReference type="OrthoDB" id="411251at2759"/>
<name>A0A443Q0G1_9MAGN</name>
<dbReference type="InterPro" id="IPR023214">
    <property type="entry name" value="HAD_sf"/>
</dbReference>
<dbReference type="SUPFAM" id="SSF56784">
    <property type="entry name" value="HAD-like"/>
    <property type="match status" value="1"/>
</dbReference>
<dbReference type="AlphaFoldDB" id="A0A443Q0G1"/>
<evidence type="ECO:0000256" key="5">
    <source>
        <dbReference type="ARBA" id="ARBA00022801"/>
    </source>
</evidence>
<accession>A0A443Q0G1</accession>
<dbReference type="InterPro" id="IPR003337">
    <property type="entry name" value="Trehalose_PPase"/>
</dbReference>
<evidence type="ECO:0000256" key="4">
    <source>
        <dbReference type="ARBA" id="ARBA00008770"/>
    </source>
</evidence>
<comment type="caution">
    <text evidence="9">The sequence shown here is derived from an EMBL/GenBank/DDBJ whole genome shotgun (WGS) entry which is preliminary data.</text>
</comment>
<evidence type="ECO:0000256" key="6">
    <source>
        <dbReference type="ARBA" id="ARBA00023016"/>
    </source>
</evidence>
<keyword evidence="10" id="KW-1185">Reference proteome</keyword>
<keyword evidence="6" id="KW-0346">Stress response</keyword>
<dbReference type="CDD" id="cd01627">
    <property type="entry name" value="HAD_TPP"/>
    <property type="match status" value="1"/>
</dbReference>
<dbReference type="GO" id="GO:0004805">
    <property type="term" value="F:trehalose-phosphatase activity"/>
    <property type="evidence" value="ECO:0007669"/>
    <property type="project" value="UniProtKB-EC"/>
</dbReference>
<comment type="catalytic activity">
    <reaction evidence="1 8">
        <text>alpha,alpha-trehalose 6-phosphate + H2O = alpha,alpha-trehalose + phosphate</text>
        <dbReference type="Rhea" id="RHEA:23420"/>
        <dbReference type="ChEBI" id="CHEBI:15377"/>
        <dbReference type="ChEBI" id="CHEBI:16551"/>
        <dbReference type="ChEBI" id="CHEBI:43474"/>
        <dbReference type="ChEBI" id="CHEBI:58429"/>
        <dbReference type="EC" id="3.1.3.12"/>
    </reaction>
</comment>
<evidence type="ECO:0000313" key="9">
    <source>
        <dbReference type="EMBL" id="RWR96485.1"/>
    </source>
</evidence>
<dbReference type="Proteomes" id="UP000283530">
    <property type="component" value="Unassembled WGS sequence"/>
</dbReference>
<dbReference type="NCBIfam" id="TIGR00685">
    <property type="entry name" value="T6PP"/>
    <property type="match status" value="1"/>
</dbReference>
<comment type="cofactor">
    <cofactor evidence="2 8">
        <name>a divalent metal cation</name>
        <dbReference type="ChEBI" id="CHEBI:60240"/>
    </cofactor>
</comment>
<dbReference type="STRING" id="337451.A0A443Q0G1"/>
<dbReference type="NCBIfam" id="TIGR01484">
    <property type="entry name" value="HAD-SF-IIB"/>
    <property type="match status" value="1"/>
</dbReference>
<dbReference type="InterPro" id="IPR036412">
    <property type="entry name" value="HAD-like_sf"/>
</dbReference>
<dbReference type="UniPathway" id="UPA00299"/>
<dbReference type="InterPro" id="IPR044651">
    <property type="entry name" value="OTSB-like"/>
</dbReference>
<comment type="function">
    <text evidence="7">Removes the phosphate from trehalose 6-phosphate to produce free trehalose. Trehalose accumulation in plant may improve abiotic stress tolerance.</text>
</comment>
<dbReference type="GO" id="GO:0005992">
    <property type="term" value="P:trehalose biosynthetic process"/>
    <property type="evidence" value="ECO:0007669"/>
    <property type="project" value="UniProtKB-UniPathway"/>
</dbReference>
<gene>
    <name evidence="9" type="ORF">CKAN_02587500</name>
</gene>